<gene>
    <name evidence="1" type="ORF">DFR74_114168</name>
</gene>
<dbReference type="STRING" id="1210090.GCA_001613185_03876"/>
<name>A0A366D6N4_9NOCA</name>
<dbReference type="AlphaFoldDB" id="A0A366D6N4"/>
<evidence type="ECO:0000313" key="1">
    <source>
        <dbReference type="EMBL" id="RBO85625.1"/>
    </source>
</evidence>
<evidence type="ECO:0000313" key="2">
    <source>
        <dbReference type="Proteomes" id="UP000252586"/>
    </source>
</evidence>
<reference evidence="1 2" key="1">
    <citation type="submission" date="2018-06" db="EMBL/GenBank/DDBJ databases">
        <title>Genomic Encyclopedia of Type Strains, Phase IV (KMG-IV): sequencing the most valuable type-strain genomes for metagenomic binning, comparative biology and taxonomic classification.</title>
        <authorList>
            <person name="Goeker M."/>
        </authorList>
    </citation>
    <scope>NUCLEOTIDE SEQUENCE [LARGE SCALE GENOMIC DNA]</scope>
    <source>
        <strain evidence="1 2">DSM 44599</strain>
    </source>
</reference>
<proteinExistence type="predicted"/>
<sequence>MTSPAAARPRPRFAVAARVCAALTATAATLAFSYLLLHQPPYAGTPESPRPGIIVGHQPAR</sequence>
<protein>
    <submittedName>
        <fullName evidence="1">Uncharacterized protein</fullName>
    </submittedName>
</protein>
<accession>A0A366D6N4</accession>
<organism evidence="1 2">
    <name type="scientific">Nocardia puris</name>
    <dbReference type="NCBI Taxonomy" id="208602"/>
    <lineage>
        <taxon>Bacteria</taxon>
        <taxon>Bacillati</taxon>
        <taxon>Actinomycetota</taxon>
        <taxon>Actinomycetes</taxon>
        <taxon>Mycobacteriales</taxon>
        <taxon>Nocardiaceae</taxon>
        <taxon>Nocardia</taxon>
    </lineage>
</organism>
<dbReference type="Proteomes" id="UP000252586">
    <property type="component" value="Unassembled WGS sequence"/>
</dbReference>
<comment type="caution">
    <text evidence="1">The sequence shown here is derived from an EMBL/GenBank/DDBJ whole genome shotgun (WGS) entry which is preliminary data.</text>
</comment>
<keyword evidence="2" id="KW-1185">Reference proteome</keyword>
<dbReference type="RefSeq" id="WP_067510662.1">
    <property type="nucleotide sequence ID" value="NZ_CP107943.1"/>
</dbReference>
<dbReference type="EMBL" id="QNRE01000014">
    <property type="protein sequence ID" value="RBO85625.1"/>
    <property type="molecule type" value="Genomic_DNA"/>
</dbReference>